<comment type="caution">
    <text evidence="3">The sequence shown here is derived from an EMBL/GenBank/DDBJ whole genome shotgun (WGS) entry which is preliminary data.</text>
</comment>
<dbReference type="NCBIfam" id="TIGR03815">
    <property type="entry name" value="CpaE_hom_Actino"/>
    <property type="match status" value="1"/>
</dbReference>
<sequence length="370" mass="38730">MAGSMTSDRSPGAEERRTGPLIVTEDAELLDDLLRLCAAAGAEPEVHHTVPERKASWEEAPLVLVGDDAAARCRGAARRRGVLLVGRDQDDPDVWRRAVEIGAECVLRLPDAESWLVDRIADAAEGVGRQAVTVGVIGGRGGAGASTLACALGVTAARAGRRTVLIDGDPLGGGLDVLFGGEREAGRRWPDFAASKGRVAGGALEESLPRLHELRLLSWDRGDAVVVRPEAMRSVLAAARRGGGVVVVDLPRRVDEAVAEALAQLDVGLLVVPAELRAVAAARRVASTVGMVLRDLRVVVRGPYAPGLDDRWIADALRLPLVGELPLEPGLSDARDQGAMPPGARARGPLAGFCTAFWEQALAGDGSVVS</sequence>
<dbReference type="PANTHER" id="PTHR43384">
    <property type="entry name" value="SEPTUM SITE-DETERMINING PROTEIN MIND HOMOLOG, CHLOROPLASTIC-RELATED"/>
    <property type="match status" value="1"/>
</dbReference>
<name>A0ABN1UJ36_9ACTN</name>
<accession>A0ABN1UJ36</accession>
<dbReference type="PANTHER" id="PTHR43384:SF11">
    <property type="entry name" value="SEPTUM SITE DETERMINING PROTEIN"/>
    <property type="match status" value="1"/>
</dbReference>
<feature type="region of interest" description="Disordered" evidence="1">
    <location>
        <begin position="1"/>
        <end position="20"/>
    </location>
</feature>
<dbReference type="Gene3D" id="3.40.50.300">
    <property type="entry name" value="P-loop containing nucleotide triphosphate hydrolases"/>
    <property type="match status" value="1"/>
</dbReference>
<keyword evidence="4" id="KW-1185">Reference proteome</keyword>
<evidence type="ECO:0000313" key="3">
    <source>
        <dbReference type="EMBL" id="GAA1154341.1"/>
    </source>
</evidence>
<dbReference type="Pfam" id="PF26563">
    <property type="entry name" value="Rv3660c_N"/>
    <property type="match status" value="1"/>
</dbReference>
<evidence type="ECO:0000259" key="2">
    <source>
        <dbReference type="Pfam" id="PF26563"/>
    </source>
</evidence>
<dbReference type="InterPro" id="IPR027417">
    <property type="entry name" value="P-loop_NTPase"/>
</dbReference>
<dbReference type="InterPro" id="IPR059050">
    <property type="entry name" value="Rv3660c_N"/>
</dbReference>
<dbReference type="EMBL" id="BAAAKV010000004">
    <property type="protein sequence ID" value="GAA1154341.1"/>
    <property type="molecule type" value="Genomic_DNA"/>
</dbReference>
<organism evidence="3 4">
    <name type="scientific">Streptomyces hebeiensis</name>
    <dbReference type="NCBI Taxonomy" id="229486"/>
    <lineage>
        <taxon>Bacteria</taxon>
        <taxon>Bacillati</taxon>
        <taxon>Actinomycetota</taxon>
        <taxon>Actinomycetes</taxon>
        <taxon>Kitasatosporales</taxon>
        <taxon>Streptomycetaceae</taxon>
        <taxon>Streptomyces</taxon>
    </lineage>
</organism>
<proteinExistence type="predicted"/>
<dbReference type="InterPro" id="IPR022521">
    <property type="entry name" value="Rv3660c"/>
</dbReference>
<evidence type="ECO:0000313" key="4">
    <source>
        <dbReference type="Proteomes" id="UP001501371"/>
    </source>
</evidence>
<feature type="domain" description="Rv3660c-like CheY-like N-terminal" evidence="2">
    <location>
        <begin position="23"/>
        <end position="127"/>
    </location>
</feature>
<protein>
    <submittedName>
        <fullName evidence="3">Septum formation initiator</fullName>
    </submittedName>
</protein>
<dbReference type="SUPFAM" id="SSF52540">
    <property type="entry name" value="P-loop containing nucleoside triphosphate hydrolases"/>
    <property type="match status" value="1"/>
</dbReference>
<evidence type="ECO:0000256" key="1">
    <source>
        <dbReference type="SAM" id="MobiDB-lite"/>
    </source>
</evidence>
<reference evidence="3 4" key="1">
    <citation type="journal article" date="2019" name="Int. J. Syst. Evol. Microbiol.">
        <title>The Global Catalogue of Microorganisms (GCM) 10K type strain sequencing project: providing services to taxonomists for standard genome sequencing and annotation.</title>
        <authorList>
            <consortium name="The Broad Institute Genomics Platform"/>
            <consortium name="The Broad Institute Genome Sequencing Center for Infectious Disease"/>
            <person name="Wu L."/>
            <person name="Ma J."/>
        </authorList>
    </citation>
    <scope>NUCLEOTIDE SEQUENCE [LARGE SCALE GENOMIC DNA]</scope>
    <source>
        <strain evidence="3 4">JCM 12696</strain>
    </source>
</reference>
<dbReference type="Proteomes" id="UP001501371">
    <property type="component" value="Unassembled WGS sequence"/>
</dbReference>
<gene>
    <name evidence="3" type="ORF">GCM10009654_07360</name>
</gene>
<dbReference type="InterPro" id="IPR050625">
    <property type="entry name" value="ParA/MinD_ATPase"/>
</dbReference>